<dbReference type="CTD" id="6738"/>
<dbReference type="SUPFAM" id="SSF140864">
    <property type="entry name" value="TROVE domain-like"/>
    <property type="match status" value="1"/>
</dbReference>
<evidence type="ECO:0000313" key="9">
    <source>
        <dbReference type="RefSeq" id="XP_010769140.1"/>
    </source>
</evidence>
<evidence type="ECO:0000256" key="1">
    <source>
        <dbReference type="ARBA" id="ARBA00004496"/>
    </source>
</evidence>
<dbReference type="InterPro" id="IPR036465">
    <property type="entry name" value="vWFA_dom_sf"/>
</dbReference>
<keyword evidence="3" id="KW-0963">Cytoplasm</keyword>
<keyword evidence="5" id="KW-0694">RNA-binding</keyword>
<protein>
    <submittedName>
        <fullName evidence="9">RNA-binding protein RO60</fullName>
    </submittedName>
</protein>
<organism evidence="8 9">
    <name type="scientific">Notothenia coriiceps</name>
    <name type="common">black rockcod</name>
    <dbReference type="NCBI Taxonomy" id="8208"/>
    <lineage>
        <taxon>Eukaryota</taxon>
        <taxon>Metazoa</taxon>
        <taxon>Chordata</taxon>
        <taxon>Craniata</taxon>
        <taxon>Vertebrata</taxon>
        <taxon>Euteleostomi</taxon>
        <taxon>Actinopterygii</taxon>
        <taxon>Neopterygii</taxon>
        <taxon>Teleostei</taxon>
        <taxon>Neoteleostei</taxon>
        <taxon>Acanthomorphata</taxon>
        <taxon>Eupercaria</taxon>
        <taxon>Perciformes</taxon>
        <taxon>Notothenioidei</taxon>
        <taxon>Nototheniidae</taxon>
        <taxon>Notothenia</taxon>
    </lineage>
</organism>
<proteinExistence type="inferred from homology"/>
<dbReference type="PROSITE" id="PS50988">
    <property type="entry name" value="TROVE"/>
    <property type="match status" value="1"/>
</dbReference>
<keyword evidence="4" id="KW-0479">Metal-binding</keyword>
<dbReference type="InterPro" id="IPR008858">
    <property type="entry name" value="TROVE_dom"/>
</dbReference>
<dbReference type="InterPro" id="IPR040322">
    <property type="entry name" value="TROVE2"/>
</dbReference>
<dbReference type="GO" id="GO:1990904">
    <property type="term" value="C:ribonucleoprotein complex"/>
    <property type="evidence" value="ECO:0007669"/>
    <property type="project" value="UniProtKB-KW"/>
</dbReference>
<evidence type="ECO:0000313" key="8">
    <source>
        <dbReference type="Proteomes" id="UP000504611"/>
    </source>
</evidence>
<dbReference type="Gene3D" id="3.40.50.410">
    <property type="entry name" value="von Willebrand factor, type A domain"/>
    <property type="match status" value="1"/>
</dbReference>
<dbReference type="Pfam" id="PF25045">
    <property type="entry name" value="vWA_Ro60"/>
    <property type="match status" value="1"/>
</dbReference>
<sequence length="173" mass="18982">MPLQSVLKILGKMTSNKVLEPGSSDTQALCDRFQSQTALTKAKIHPFHIFLSSENYKRDQGHQGKTKWEPDSSILKAMDSAFYKSFMNVEPVAKRFVVAVDVSTSLSSVVPGTSISTAVAAAAIAMVTLYKKIQRRCESPRPTYVRASGPLKAAAHPEKSRVPNPEARFQCVL</sequence>
<evidence type="ECO:0000256" key="4">
    <source>
        <dbReference type="ARBA" id="ARBA00022723"/>
    </source>
</evidence>
<comment type="similarity">
    <text evidence="2">Belongs to the Ro 60 kDa family.</text>
</comment>
<dbReference type="KEGG" id="ncc:104945201"/>
<dbReference type="GO" id="GO:0005737">
    <property type="term" value="C:cytoplasm"/>
    <property type="evidence" value="ECO:0007669"/>
    <property type="project" value="UniProtKB-SubCell"/>
</dbReference>
<accession>A0A6I9N505</accession>
<comment type="subcellular location">
    <subcellularLocation>
        <location evidence="1">Cytoplasm</location>
    </subcellularLocation>
</comment>
<feature type="domain" description="TROVE" evidence="7">
    <location>
        <begin position="1"/>
        <end position="94"/>
    </location>
</feature>
<evidence type="ECO:0000256" key="2">
    <source>
        <dbReference type="ARBA" id="ARBA00007814"/>
    </source>
</evidence>
<dbReference type="GO" id="GO:0003723">
    <property type="term" value="F:RNA binding"/>
    <property type="evidence" value="ECO:0007669"/>
    <property type="project" value="UniProtKB-KW"/>
</dbReference>
<dbReference type="PANTHER" id="PTHR14202">
    <property type="entry name" value="60 KDA RIBONUCLEOPROTEIN SSA/RO"/>
    <property type="match status" value="1"/>
</dbReference>
<dbReference type="InterPro" id="IPR037214">
    <property type="entry name" value="TROVE_dom_sf"/>
</dbReference>
<keyword evidence="8" id="KW-1185">Reference proteome</keyword>
<evidence type="ECO:0000256" key="5">
    <source>
        <dbReference type="ARBA" id="ARBA00022884"/>
    </source>
</evidence>
<name>A0A6I9N505_9TELE</name>
<evidence type="ECO:0000256" key="3">
    <source>
        <dbReference type="ARBA" id="ARBA00022490"/>
    </source>
</evidence>
<dbReference type="InterPro" id="IPR056800">
    <property type="entry name" value="vWA_Ro60"/>
</dbReference>
<evidence type="ECO:0000259" key="7">
    <source>
        <dbReference type="PROSITE" id="PS50988"/>
    </source>
</evidence>
<dbReference type="Proteomes" id="UP000504611">
    <property type="component" value="Unplaced"/>
</dbReference>
<dbReference type="AlphaFoldDB" id="A0A6I9N505"/>
<dbReference type="OrthoDB" id="6098064at2759"/>
<dbReference type="RefSeq" id="XP_010769140.1">
    <property type="nucleotide sequence ID" value="XM_010770838.1"/>
</dbReference>
<dbReference type="GeneID" id="104945201"/>
<reference evidence="9" key="1">
    <citation type="submission" date="2025-08" db="UniProtKB">
        <authorList>
            <consortium name="RefSeq"/>
        </authorList>
    </citation>
    <scope>IDENTIFICATION</scope>
    <source>
        <tissue evidence="9">Muscle</tissue>
    </source>
</reference>
<keyword evidence="6" id="KW-0687">Ribonucleoprotein</keyword>
<gene>
    <name evidence="9" type="primary">ro60</name>
</gene>
<dbReference type="GO" id="GO:0046872">
    <property type="term" value="F:metal ion binding"/>
    <property type="evidence" value="ECO:0007669"/>
    <property type="project" value="UniProtKB-KW"/>
</dbReference>
<evidence type="ECO:0000256" key="6">
    <source>
        <dbReference type="ARBA" id="ARBA00023274"/>
    </source>
</evidence>
<dbReference type="PANTHER" id="PTHR14202:SF0">
    <property type="entry name" value="RNA-BINDING PROTEIN RO60"/>
    <property type="match status" value="1"/>
</dbReference>